<dbReference type="Proteomes" id="UP000326268">
    <property type="component" value="Unassembled WGS sequence"/>
</dbReference>
<keyword evidence="3" id="KW-1185">Reference proteome</keyword>
<dbReference type="OrthoDB" id="3552888at2759"/>
<feature type="signal peptide" evidence="1">
    <location>
        <begin position="1"/>
        <end position="22"/>
    </location>
</feature>
<dbReference type="PANTHER" id="PTHR35605:SF1">
    <property type="entry name" value="ECP2 EFFECTOR PROTEIN DOMAIN-CONTAINING PROTEIN-RELATED"/>
    <property type="match status" value="1"/>
</dbReference>
<sequence>MKLTKTLIALSNFYTMTAGLVAAPLDGYNIMIPEWEVEISLGRSTVRLNGTIQEVHEALLKLNPSWNEHYMKEMPQESSEVTQPADSFTLEKRADFSNDKYLCRGRWAECSASAASNGVHYLRFVQGWPTNGPGPGNCGRVSCSYKSAIRWCNDNASAKRLGGFNDIADGAQYILDKCTRNRWSGWQYGEFASGQAFHKDNWNVIVRYDDNSC</sequence>
<proteinExistence type="predicted"/>
<reference evidence="2 3" key="1">
    <citation type="submission" date="2019-04" db="EMBL/GenBank/DDBJ databases">
        <title>Friends and foes A comparative genomics studyof 23 Aspergillus species from section Flavi.</title>
        <authorList>
            <consortium name="DOE Joint Genome Institute"/>
            <person name="Kjaerbolling I."/>
            <person name="Vesth T."/>
            <person name="Frisvad J.C."/>
            <person name="Nybo J.L."/>
            <person name="Theobald S."/>
            <person name="Kildgaard S."/>
            <person name="Isbrandt T."/>
            <person name="Kuo A."/>
            <person name="Sato A."/>
            <person name="Lyhne E.K."/>
            <person name="Kogle M.E."/>
            <person name="Wiebenga A."/>
            <person name="Kun R.S."/>
            <person name="Lubbers R.J."/>
            <person name="Makela M.R."/>
            <person name="Barry K."/>
            <person name="Chovatia M."/>
            <person name="Clum A."/>
            <person name="Daum C."/>
            <person name="Haridas S."/>
            <person name="He G."/>
            <person name="LaButti K."/>
            <person name="Lipzen A."/>
            <person name="Mondo S."/>
            <person name="Riley R."/>
            <person name="Salamov A."/>
            <person name="Simmons B.A."/>
            <person name="Magnuson J.K."/>
            <person name="Henrissat B."/>
            <person name="Mortensen U.H."/>
            <person name="Larsen T.O."/>
            <person name="Devries R.P."/>
            <person name="Grigoriev I.V."/>
            <person name="Machida M."/>
            <person name="Baker S.E."/>
            <person name="Andersen M.R."/>
        </authorList>
    </citation>
    <scope>NUCLEOTIDE SEQUENCE [LARGE SCALE GENOMIC DNA]</scope>
    <source>
        <strain evidence="2 3">CBS 763.97</strain>
    </source>
</reference>
<dbReference type="EMBL" id="ML737696">
    <property type="protein sequence ID" value="KAE8362694.1"/>
    <property type="molecule type" value="Genomic_DNA"/>
</dbReference>
<feature type="chain" id="PRO_5024794777" evidence="1">
    <location>
        <begin position="23"/>
        <end position="213"/>
    </location>
</feature>
<accession>A0A5N6ZYM2</accession>
<organism evidence="2 3">
    <name type="scientific">Aspergillus caelatus</name>
    <dbReference type="NCBI Taxonomy" id="61420"/>
    <lineage>
        <taxon>Eukaryota</taxon>
        <taxon>Fungi</taxon>
        <taxon>Dikarya</taxon>
        <taxon>Ascomycota</taxon>
        <taxon>Pezizomycotina</taxon>
        <taxon>Eurotiomycetes</taxon>
        <taxon>Eurotiomycetidae</taxon>
        <taxon>Eurotiales</taxon>
        <taxon>Aspergillaceae</taxon>
        <taxon>Aspergillus</taxon>
        <taxon>Aspergillus subgen. Circumdati</taxon>
    </lineage>
</organism>
<evidence type="ECO:0000313" key="3">
    <source>
        <dbReference type="Proteomes" id="UP000326268"/>
    </source>
</evidence>
<gene>
    <name evidence="2" type="ORF">BDV27DRAFT_166013</name>
</gene>
<name>A0A5N6ZYM2_9EURO</name>
<evidence type="ECO:0000313" key="2">
    <source>
        <dbReference type="EMBL" id="KAE8362694.1"/>
    </source>
</evidence>
<protein>
    <submittedName>
        <fullName evidence="2">Uncharacterized protein</fullName>
    </submittedName>
</protein>
<dbReference type="PANTHER" id="PTHR35605">
    <property type="entry name" value="ECP2 EFFECTOR PROTEIN DOMAIN-CONTAINING PROTEIN-RELATED"/>
    <property type="match status" value="1"/>
</dbReference>
<keyword evidence="1" id="KW-0732">Signal</keyword>
<dbReference type="AlphaFoldDB" id="A0A5N6ZYM2"/>
<dbReference type="RefSeq" id="XP_031925775.1">
    <property type="nucleotide sequence ID" value="XM_032074082.1"/>
</dbReference>
<dbReference type="GeneID" id="43658528"/>
<evidence type="ECO:0000256" key="1">
    <source>
        <dbReference type="SAM" id="SignalP"/>
    </source>
</evidence>